<dbReference type="Proteomes" id="UP000027178">
    <property type="component" value="Unassembled WGS sequence"/>
</dbReference>
<feature type="chain" id="PRO_5001635712" description="DUF4232 domain-containing protein" evidence="2">
    <location>
        <begin position="38"/>
        <end position="310"/>
    </location>
</feature>
<keyword evidence="5" id="KW-1185">Reference proteome</keyword>
<evidence type="ECO:0000259" key="3">
    <source>
        <dbReference type="Pfam" id="PF14016"/>
    </source>
</evidence>
<keyword evidence="2" id="KW-0732">Signal</keyword>
<dbReference type="Pfam" id="PF14016">
    <property type="entry name" value="DUF4232"/>
    <property type="match status" value="1"/>
</dbReference>
<dbReference type="AlphaFoldDB" id="A0A066ZAH6"/>
<comment type="caution">
    <text evidence="4">The sequence shown here is derived from an EMBL/GenBank/DDBJ whole genome shotgun (WGS) entry which is preliminary data.</text>
</comment>
<dbReference type="InterPro" id="IPR025326">
    <property type="entry name" value="DUF4232"/>
</dbReference>
<evidence type="ECO:0000313" key="4">
    <source>
        <dbReference type="EMBL" id="KDN87306.1"/>
    </source>
</evidence>
<evidence type="ECO:0000256" key="1">
    <source>
        <dbReference type="SAM" id="MobiDB-lite"/>
    </source>
</evidence>
<dbReference type="HOGENOM" id="CLU_060528_0_0_11"/>
<accession>A0A066ZAH6</accession>
<gene>
    <name evidence="4" type="ORF">KCH_09330</name>
</gene>
<feature type="domain" description="DUF4232" evidence="3">
    <location>
        <begin position="166"/>
        <end position="302"/>
    </location>
</feature>
<dbReference type="PROSITE" id="PS51257">
    <property type="entry name" value="PROKAR_LIPOPROTEIN"/>
    <property type="match status" value="1"/>
</dbReference>
<evidence type="ECO:0000256" key="2">
    <source>
        <dbReference type="SAM" id="SignalP"/>
    </source>
</evidence>
<proteinExistence type="predicted"/>
<name>A0A066ZAH6_9ACTN</name>
<dbReference type="EMBL" id="JNBY01000041">
    <property type="protein sequence ID" value="KDN87306.1"/>
    <property type="molecule type" value="Genomic_DNA"/>
</dbReference>
<dbReference type="eggNOG" id="ENOG5032UK2">
    <property type="taxonomic scope" value="Bacteria"/>
</dbReference>
<protein>
    <recommendedName>
        <fullName evidence="3">DUF4232 domain-containing protein</fullName>
    </recommendedName>
</protein>
<dbReference type="PATRIC" id="fig|1348663.4.peg.885"/>
<dbReference type="OrthoDB" id="3827416at2"/>
<sequence length="310" mass="30910">MPTIATRPARPARSAVVTVVAVVAAAALLAGCGEVTADAGSAAPAASAGPCGVAPTGAAREGWARDGVRILSVSDTCAEFEVTNAGAEAADFSVLFGWTGRDERLNSDPTGTVTAVPPGATARGRVDVGSGGPRGLTSGQPIIPGVKITRVRSIPTAEAPSQGGPCPASGVRLYADRGDAAMGLRVVGLHLVNCGTSPVTLDGYPQVQALDEAHKAVDPLEVLKGGAAIATGTGADAPPQRFVLAAGEGASSMVVWRNTNDASSAPVLAPYLRVRATPDAAPVTVTPELDLGTTGRLGIGAWTREVVAPS</sequence>
<feature type="region of interest" description="Disordered" evidence="1">
    <location>
        <begin position="120"/>
        <end position="140"/>
    </location>
</feature>
<organism evidence="4 5">
    <name type="scientific">Kitasatospora cheerisanensis KCTC 2395</name>
    <dbReference type="NCBI Taxonomy" id="1348663"/>
    <lineage>
        <taxon>Bacteria</taxon>
        <taxon>Bacillati</taxon>
        <taxon>Actinomycetota</taxon>
        <taxon>Actinomycetes</taxon>
        <taxon>Kitasatosporales</taxon>
        <taxon>Streptomycetaceae</taxon>
        <taxon>Kitasatospora</taxon>
    </lineage>
</organism>
<dbReference type="RefSeq" id="WP_035859177.1">
    <property type="nucleotide sequence ID" value="NZ_KK853997.1"/>
</dbReference>
<evidence type="ECO:0000313" key="5">
    <source>
        <dbReference type="Proteomes" id="UP000027178"/>
    </source>
</evidence>
<reference evidence="4 5" key="1">
    <citation type="submission" date="2014-05" db="EMBL/GenBank/DDBJ databases">
        <title>Draft Genome Sequence of Kitasatospora cheerisanensis KCTC 2395.</title>
        <authorList>
            <person name="Nam D.H."/>
        </authorList>
    </citation>
    <scope>NUCLEOTIDE SEQUENCE [LARGE SCALE GENOMIC DNA]</scope>
    <source>
        <strain evidence="4 5">KCTC 2395</strain>
    </source>
</reference>
<feature type="signal peptide" evidence="2">
    <location>
        <begin position="1"/>
        <end position="37"/>
    </location>
</feature>